<dbReference type="Proteomes" id="UP001195483">
    <property type="component" value="Unassembled WGS sequence"/>
</dbReference>
<protein>
    <submittedName>
        <fullName evidence="1">Uncharacterized protein</fullName>
    </submittedName>
</protein>
<dbReference type="AlphaFoldDB" id="A0AAE0VXL6"/>
<sequence length="98" mass="11011">MILNGQPITGLDSSLRSIKIKLRQEKEIDRQTCIQSKLQSLMREWVETAYSIKSVRSNMELSKSKRWVFHSTNHSNAGVNDIDGAVIALITTGHCKPA</sequence>
<comment type="caution">
    <text evidence="1">The sequence shown here is derived from an EMBL/GenBank/DDBJ whole genome shotgun (WGS) entry which is preliminary data.</text>
</comment>
<dbReference type="EMBL" id="JAEAOA010000822">
    <property type="protein sequence ID" value="KAK3593729.1"/>
    <property type="molecule type" value="Genomic_DNA"/>
</dbReference>
<name>A0AAE0VXL6_9BIVA</name>
<reference evidence="1" key="2">
    <citation type="journal article" date="2021" name="Genome Biol. Evol.">
        <title>Developing a high-quality reference genome for a parasitic bivalve with doubly uniparental inheritance (Bivalvia: Unionida).</title>
        <authorList>
            <person name="Smith C.H."/>
        </authorList>
    </citation>
    <scope>NUCLEOTIDE SEQUENCE</scope>
    <source>
        <strain evidence="1">CHS0354</strain>
        <tissue evidence="1">Mantle</tissue>
    </source>
</reference>
<accession>A0AAE0VXL6</accession>
<reference evidence="1" key="3">
    <citation type="submission" date="2023-05" db="EMBL/GenBank/DDBJ databases">
        <authorList>
            <person name="Smith C.H."/>
        </authorList>
    </citation>
    <scope>NUCLEOTIDE SEQUENCE</scope>
    <source>
        <strain evidence="1">CHS0354</strain>
        <tissue evidence="1">Mantle</tissue>
    </source>
</reference>
<gene>
    <name evidence="1" type="ORF">CHS0354_013626</name>
</gene>
<organism evidence="1 2">
    <name type="scientific">Potamilus streckersoni</name>
    <dbReference type="NCBI Taxonomy" id="2493646"/>
    <lineage>
        <taxon>Eukaryota</taxon>
        <taxon>Metazoa</taxon>
        <taxon>Spiralia</taxon>
        <taxon>Lophotrochozoa</taxon>
        <taxon>Mollusca</taxon>
        <taxon>Bivalvia</taxon>
        <taxon>Autobranchia</taxon>
        <taxon>Heteroconchia</taxon>
        <taxon>Palaeoheterodonta</taxon>
        <taxon>Unionida</taxon>
        <taxon>Unionoidea</taxon>
        <taxon>Unionidae</taxon>
        <taxon>Ambleminae</taxon>
        <taxon>Lampsilini</taxon>
        <taxon>Potamilus</taxon>
    </lineage>
</organism>
<evidence type="ECO:0000313" key="2">
    <source>
        <dbReference type="Proteomes" id="UP001195483"/>
    </source>
</evidence>
<reference evidence="1" key="1">
    <citation type="journal article" date="2021" name="Genome Biol. Evol.">
        <title>A High-Quality Reference Genome for a Parasitic Bivalve with Doubly Uniparental Inheritance (Bivalvia: Unionida).</title>
        <authorList>
            <person name="Smith C.H."/>
        </authorList>
    </citation>
    <scope>NUCLEOTIDE SEQUENCE</scope>
    <source>
        <strain evidence="1">CHS0354</strain>
    </source>
</reference>
<evidence type="ECO:0000313" key="1">
    <source>
        <dbReference type="EMBL" id="KAK3593729.1"/>
    </source>
</evidence>
<proteinExistence type="predicted"/>
<keyword evidence="2" id="KW-1185">Reference proteome</keyword>